<feature type="transmembrane region" description="Helical" evidence="19">
    <location>
        <begin position="327"/>
        <end position="348"/>
    </location>
</feature>
<feature type="transmembrane region" description="Helical" evidence="19">
    <location>
        <begin position="40"/>
        <end position="60"/>
    </location>
</feature>
<dbReference type="GO" id="GO:0008137">
    <property type="term" value="F:NADH dehydrogenase (ubiquinone) activity"/>
    <property type="evidence" value="ECO:0007669"/>
    <property type="project" value="InterPro"/>
</dbReference>
<evidence type="ECO:0000256" key="9">
    <source>
        <dbReference type="ARBA" id="ARBA00022719"/>
    </source>
</evidence>
<evidence type="ECO:0000256" key="2">
    <source>
        <dbReference type="ARBA" id="ARBA00004454"/>
    </source>
</evidence>
<geneLocation type="chloroplast" evidence="23"/>
<comment type="similarity">
    <text evidence="3 19">Belongs to the complex I subunit 5 family.</text>
</comment>
<dbReference type="Pfam" id="PF00361">
    <property type="entry name" value="Proton_antipo_M"/>
    <property type="match status" value="1"/>
</dbReference>
<evidence type="ECO:0000256" key="12">
    <source>
        <dbReference type="ARBA" id="ARBA00022967"/>
    </source>
</evidence>
<sequence length="759" mass="86725">MEHIDQYASIISFIPVIVPLLIGMGLLLFPTAIKSLRRMWAFPSISLYSIVMIFSIKLSIEQINRSSIYQYVWSWTFNNDFSLEFGYLIDPLTSIMSMLITTVAIMVLIYSDNYMSHDQGYLRFFAYMSFFNTSMFGLVTSSNLIQIYIFWELVGMCSYLLIGFWFTRPIVANACQKAFVTNRVGDFGLFLGILGLYWITGSFEFWDLFEIFNKVIYNSEVHFLFGILCTFFLFSGAVAKSAQFPLHVWLPDAMEGPTPISALIHAATMVAAGIFLVARLFPLFIVIPYIMNLISLIGIITVLLGATLALSQKDIKRSLAYSTISQLGYMVLALGMGSYRAALFHLITHAYSKALLFLGSGSVIHSMEAIVGYSPDKSQNMVFMGGLTKHVPITKTAFFLGTLSICGIPPFACFWSKDEILNDSWLYSPIFGIIAFSTAGLTTFYMFRIYLLTFEGHLNVHFKNYSGKKSSSLYSISLWGKKGLKKKLLTLLTMNNNERLSSFYKKTYQIDGNVRKRVQSFISIHFFDIDNKKTSSYPHESDNTMLFPLLILILFSLFIGFIGIPFNQEVIDLDILSKWLIPSTNLLHPKLNNFFDWSEFVTNATFSVSIAYFGIVIASFLYKPVYSSLQNFDLINFFEKKGSKKIIWYKIMNVIYNWSYNRGYIDAFYVTYLIKSIRGLAELVHFFDRRLIDGILNGFGVISFFVGEGIRYVGGGRISSYLFLYLFYVSIFFLICYFIINKIEILYIILILNLVKKNG</sequence>
<dbReference type="NCBIfam" id="NF005141">
    <property type="entry name" value="PRK06590.1"/>
    <property type="match status" value="1"/>
</dbReference>
<dbReference type="NCBIfam" id="TIGR01974">
    <property type="entry name" value="NDH_I_L"/>
    <property type="match status" value="1"/>
</dbReference>
<dbReference type="InterPro" id="IPR002128">
    <property type="entry name" value="NADH_UbQ_OxRdtase_chlpt_su5_C"/>
</dbReference>
<feature type="domain" description="NADH:ubiquinone/plastoquinone oxidoreductase chloroplast chain 5 C-terminal" evidence="22">
    <location>
        <begin position="448"/>
        <end position="688"/>
    </location>
</feature>
<evidence type="ECO:0000256" key="10">
    <source>
        <dbReference type="ARBA" id="ARBA00022857"/>
    </source>
</evidence>
<keyword evidence="9 19" id="KW-0874">Quinone</keyword>
<evidence type="ECO:0000256" key="16">
    <source>
        <dbReference type="ARBA" id="ARBA00023136"/>
    </source>
</evidence>
<name>A0A7L4WNC9_9CARY</name>
<feature type="transmembrane region" description="Helical" evidence="19">
    <location>
        <begin position="145"/>
        <end position="166"/>
    </location>
</feature>
<comment type="subcellular location">
    <subcellularLocation>
        <location evidence="2 19">Plastid</location>
        <location evidence="2 19">Chloroplast thylakoid membrane</location>
        <topology evidence="2 19">Multi-pass membrane protein</topology>
    </subcellularLocation>
</comment>
<evidence type="ECO:0000256" key="4">
    <source>
        <dbReference type="ARBA" id="ARBA00011199"/>
    </source>
</evidence>
<evidence type="ECO:0000313" key="23">
    <source>
        <dbReference type="EMBL" id="QFR99445.1"/>
    </source>
</evidence>
<evidence type="ECO:0000256" key="15">
    <source>
        <dbReference type="ARBA" id="ARBA00023078"/>
    </source>
</evidence>
<evidence type="ECO:0000256" key="14">
    <source>
        <dbReference type="ARBA" id="ARBA00023027"/>
    </source>
</evidence>
<evidence type="ECO:0000256" key="18">
    <source>
        <dbReference type="ARBA" id="ARBA00048026"/>
    </source>
</evidence>
<protein>
    <recommendedName>
        <fullName evidence="5 19">NAD(P)H-quinone oxidoreductase subunit 5, chloroplastic</fullName>
        <ecNumber evidence="19">7.1.1.-</ecNumber>
    </recommendedName>
    <alternativeName>
        <fullName evidence="19">NADH-plastoquinone oxidoreductase subunit 5</fullName>
    </alternativeName>
</protein>
<keyword evidence="16 19" id="KW-0472">Membrane</keyword>
<comment type="function">
    <text evidence="1 19">NDH shuttles electrons from NAD(P)H:plastoquinone, via FMN and iron-sulfur (Fe-S) centers, to quinones in the photosynthetic chain and possibly in a chloroplast respiratory chain. The immediate electron acceptor for the enzyme in this species is believed to be plastoquinone. Couples the redox reaction to proton translocation, and thus conserves the redox energy in a proton gradient.</text>
</comment>
<feature type="transmembrane region" description="Helical" evidence="19">
    <location>
        <begin position="424"/>
        <end position="447"/>
    </location>
</feature>
<dbReference type="GO" id="GO:0003954">
    <property type="term" value="F:NADH dehydrogenase activity"/>
    <property type="evidence" value="ECO:0007669"/>
    <property type="project" value="TreeGrafter"/>
</dbReference>
<keyword evidence="6 19" id="KW-0813">Transport</keyword>
<dbReference type="Pfam" id="PF00662">
    <property type="entry name" value="Proton_antipo_N"/>
    <property type="match status" value="1"/>
</dbReference>
<dbReference type="RefSeq" id="YP_009944466.1">
    <property type="nucleotide sequence ID" value="NC_051455.1"/>
</dbReference>
<dbReference type="PANTHER" id="PTHR42829">
    <property type="entry name" value="NADH-UBIQUINONE OXIDOREDUCTASE CHAIN 5"/>
    <property type="match status" value="1"/>
</dbReference>
<dbReference type="Pfam" id="PF01010">
    <property type="entry name" value="Proton_antipo_C"/>
    <property type="match status" value="1"/>
</dbReference>
<evidence type="ECO:0000256" key="19">
    <source>
        <dbReference type="RuleBase" id="RU364062"/>
    </source>
</evidence>
<feature type="transmembrane region" description="Helical" evidence="19">
    <location>
        <begin position="221"/>
        <end position="239"/>
    </location>
</feature>
<feature type="domain" description="NADH-Ubiquinone oxidoreductase (complex I) chain 5 N-terminal" evidence="21">
    <location>
        <begin position="75"/>
        <end position="125"/>
    </location>
</feature>
<evidence type="ECO:0000256" key="3">
    <source>
        <dbReference type="ARBA" id="ARBA00008200"/>
    </source>
</evidence>
<dbReference type="InterPro" id="IPR001750">
    <property type="entry name" value="ND/Mrp_TM"/>
</dbReference>
<feature type="transmembrane region" description="Helical" evidence="19">
    <location>
        <begin position="600"/>
        <end position="622"/>
    </location>
</feature>
<dbReference type="PANTHER" id="PTHR42829:SF2">
    <property type="entry name" value="NADH-UBIQUINONE OXIDOREDUCTASE CHAIN 5"/>
    <property type="match status" value="1"/>
</dbReference>
<keyword evidence="14 19" id="KW-0520">NAD</keyword>
<feature type="domain" description="NADH:quinone oxidoreductase/Mrp antiporter transmembrane" evidence="20">
    <location>
        <begin position="141"/>
        <end position="441"/>
    </location>
</feature>
<dbReference type="InterPro" id="IPR001516">
    <property type="entry name" value="Proton_antipo_N"/>
</dbReference>
<feature type="transmembrane region" description="Helical" evidence="19">
    <location>
        <begin position="85"/>
        <end position="109"/>
    </location>
</feature>
<dbReference type="PRINTS" id="PR01435">
    <property type="entry name" value="NPOXDRDTASE5"/>
</dbReference>
<feature type="transmembrane region" description="Helical" evidence="19">
    <location>
        <begin position="354"/>
        <end position="373"/>
    </location>
</feature>
<dbReference type="AlphaFoldDB" id="A0A7L4WNC9"/>
<evidence type="ECO:0000256" key="8">
    <source>
        <dbReference type="ARBA" id="ARBA00022692"/>
    </source>
</evidence>
<evidence type="ECO:0000256" key="5">
    <source>
        <dbReference type="ARBA" id="ARBA00018648"/>
    </source>
</evidence>
<evidence type="ECO:0000256" key="1">
    <source>
        <dbReference type="ARBA" id="ARBA00004059"/>
    </source>
</evidence>
<dbReference type="PRINTS" id="PR01434">
    <property type="entry name" value="NADHDHGNASE5"/>
</dbReference>
<keyword evidence="13 19" id="KW-1133">Transmembrane helix</keyword>
<dbReference type="EMBL" id="MH923233">
    <property type="protein sequence ID" value="QFR99445.1"/>
    <property type="molecule type" value="Genomic_DNA"/>
</dbReference>
<feature type="transmembrane region" description="Helical" evidence="19">
    <location>
        <begin position="121"/>
        <end position="139"/>
    </location>
</feature>
<evidence type="ECO:0000256" key="7">
    <source>
        <dbReference type="ARBA" id="ARBA00022528"/>
    </source>
</evidence>
<keyword evidence="11 19" id="KW-0618">Plastoquinone</keyword>
<proteinExistence type="inferred from homology"/>
<evidence type="ECO:0000256" key="17">
    <source>
        <dbReference type="ARBA" id="ARBA00047726"/>
    </source>
</evidence>
<feature type="transmembrane region" description="Helical" evidence="19">
    <location>
        <begin position="287"/>
        <end position="306"/>
    </location>
</feature>
<feature type="transmembrane region" description="Helical" evidence="19">
    <location>
        <begin position="6"/>
        <end position="28"/>
    </location>
</feature>
<dbReference type="InterPro" id="IPR018393">
    <property type="entry name" value="NADHpl_OxRdtase_5_subgr"/>
</dbReference>
<gene>
    <name evidence="19 23" type="primary">ndhF</name>
</gene>
<feature type="transmembrane region" description="Helical" evidence="19">
    <location>
        <begin position="187"/>
        <end position="209"/>
    </location>
</feature>
<keyword evidence="7 19" id="KW-0150">Chloroplast</keyword>
<evidence type="ECO:0000256" key="11">
    <source>
        <dbReference type="ARBA" id="ARBA00022957"/>
    </source>
</evidence>
<dbReference type="GeneID" id="60234763"/>
<comment type="subunit">
    <text evidence="4 19">NDH is composed of at least 16 different subunits, 5 of which are encoded in the nucleus.</text>
</comment>
<feature type="transmembrane region" description="Helical" evidence="19">
    <location>
        <begin position="260"/>
        <end position="281"/>
    </location>
</feature>
<feature type="transmembrane region" description="Helical" evidence="19">
    <location>
        <begin position="545"/>
        <end position="566"/>
    </location>
</feature>
<comment type="catalytic activity">
    <reaction evidence="17 19">
        <text>a plastoquinone + NADPH + (n+1) H(+)(in) = a plastoquinol + NADP(+) + n H(+)(out)</text>
        <dbReference type="Rhea" id="RHEA:42612"/>
        <dbReference type="Rhea" id="RHEA-COMP:9561"/>
        <dbReference type="Rhea" id="RHEA-COMP:9562"/>
        <dbReference type="ChEBI" id="CHEBI:15378"/>
        <dbReference type="ChEBI" id="CHEBI:17757"/>
        <dbReference type="ChEBI" id="CHEBI:57783"/>
        <dbReference type="ChEBI" id="CHEBI:58349"/>
        <dbReference type="ChEBI" id="CHEBI:62192"/>
    </reaction>
</comment>
<dbReference type="InterPro" id="IPR003945">
    <property type="entry name" value="NU5C-like"/>
</dbReference>
<reference evidence="23" key="1">
    <citation type="submission" date="2024-06" db="EMBL/GenBank/DDBJ databases">
        <authorList>
            <person name="Konhar R."/>
            <person name="Dash D."/>
            <person name="Biswal D."/>
        </authorList>
    </citation>
    <scope>NUCLEOTIDE SEQUENCE</scope>
    <source>
        <tissue evidence="23">Leaf</tissue>
    </source>
</reference>
<feature type="transmembrane region" description="Helical" evidence="19">
    <location>
        <begin position="720"/>
        <end position="740"/>
    </location>
</feature>
<evidence type="ECO:0000256" key="6">
    <source>
        <dbReference type="ARBA" id="ARBA00022448"/>
    </source>
</evidence>
<dbReference type="GO" id="GO:0015990">
    <property type="term" value="P:electron transport coupled proton transport"/>
    <property type="evidence" value="ECO:0007669"/>
    <property type="project" value="TreeGrafter"/>
</dbReference>
<evidence type="ECO:0000259" key="22">
    <source>
        <dbReference type="Pfam" id="PF01010"/>
    </source>
</evidence>
<feature type="transmembrane region" description="Helical" evidence="19">
    <location>
        <begin position="393"/>
        <end position="412"/>
    </location>
</feature>
<dbReference type="GO" id="GO:0048038">
    <property type="term" value="F:quinone binding"/>
    <property type="evidence" value="ECO:0007669"/>
    <property type="project" value="UniProtKB-KW"/>
</dbReference>
<accession>A0A7L4WNC9</accession>
<keyword evidence="12" id="KW-1278">Translocase</keyword>
<evidence type="ECO:0000256" key="13">
    <source>
        <dbReference type="ARBA" id="ARBA00022989"/>
    </source>
</evidence>
<keyword evidence="8 19" id="KW-0812">Transmembrane</keyword>
<dbReference type="GO" id="GO:0042773">
    <property type="term" value="P:ATP synthesis coupled electron transport"/>
    <property type="evidence" value="ECO:0007669"/>
    <property type="project" value="InterPro"/>
</dbReference>
<evidence type="ECO:0000259" key="20">
    <source>
        <dbReference type="Pfam" id="PF00361"/>
    </source>
</evidence>
<dbReference type="Gene3D" id="1.20.5.2700">
    <property type="match status" value="1"/>
</dbReference>
<keyword evidence="10 19" id="KW-0521">NADP</keyword>
<dbReference type="EC" id="7.1.1.-" evidence="19"/>
<keyword evidence="15 19" id="KW-0793">Thylakoid</keyword>
<organism evidence="23">
    <name type="scientific">Nepenthes khasiana</name>
    <dbReference type="NCBI Taxonomy" id="122310"/>
    <lineage>
        <taxon>Eukaryota</taxon>
        <taxon>Viridiplantae</taxon>
        <taxon>Streptophyta</taxon>
        <taxon>Embryophyta</taxon>
        <taxon>Tracheophyta</taxon>
        <taxon>Spermatophyta</taxon>
        <taxon>Magnoliopsida</taxon>
        <taxon>eudicotyledons</taxon>
        <taxon>Gunneridae</taxon>
        <taxon>Pentapetalae</taxon>
        <taxon>Caryophyllales</taxon>
        <taxon>Nepenthaceae</taxon>
        <taxon>Nepenthes</taxon>
    </lineage>
</organism>
<dbReference type="GO" id="GO:0009535">
    <property type="term" value="C:chloroplast thylakoid membrane"/>
    <property type="evidence" value="ECO:0007669"/>
    <property type="project" value="UniProtKB-SubCell"/>
</dbReference>
<feature type="transmembrane region" description="Helical" evidence="19">
    <location>
        <begin position="695"/>
        <end position="714"/>
    </location>
</feature>
<evidence type="ECO:0000259" key="21">
    <source>
        <dbReference type="Pfam" id="PF00662"/>
    </source>
</evidence>
<comment type="catalytic activity">
    <reaction evidence="18 19">
        <text>a plastoquinone + NADH + (n+1) H(+)(in) = a plastoquinol + NAD(+) + n H(+)(out)</text>
        <dbReference type="Rhea" id="RHEA:42608"/>
        <dbReference type="Rhea" id="RHEA-COMP:9561"/>
        <dbReference type="Rhea" id="RHEA-COMP:9562"/>
        <dbReference type="ChEBI" id="CHEBI:15378"/>
        <dbReference type="ChEBI" id="CHEBI:17757"/>
        <dbReference type="ChEBI" id="CHEBI:57540"/>
        <dbReference type="ChEBI" id="CHEBI:57945"/>
        <dbReference type="ChEBI" id="CHEBI:62192"/>
    </reaction>
</comment>
<keyword evidence="19 23" id="KW-0934">Plastid</keyword>